<accession>A0ABR7AJH4</accession>
<name>A0ABR7AJH4_9SPHN</name>
<evidence type="ECO:0000313" key="1">
    <source>
        <dbReference type="EMBL" id="MBC3940605.1"/>
    </source>
</evidence>
<keyword evidence="2" id="KW-1185">Reference proteome</keyword>
<reference evidence="1 2" key="1">
    <citation type="submission" date="2020-08" db="EMBL/GenBank/DDBJ databases">
        <title>Putative novel bacterial strains isolated from necrotic wheat leaf tissues caused by Xanthomonas translucens.</title>
        <authorList>
            <person name="Tambong J.T."/>
        </authorList>
    </citation>
    <scope>NUCLEOTIDE SEQUENCE [LARGE SCALE GENOMIC DNA]</scope>
    <source>
        <strain evidence="2">DOAB 1063</strain>
    </source>
</reference>
<gene>
    <name evidence="1" type="ORF">H8S47_02760</name>
</gene>
<dbReference type="Proteomes" id="UP000597613">
    <property type="component" value="Unassembled WGS sequence"/>
</dbReference>
<organism evidence="1 2">
    <name type="scientific">Sphingomonas albertensis</name>
    <dbReference type="NCBI Taxonomy" id="2762591"/>
    <lineage>
        <taxon>Bacteria</taxon>
        <taxon>Pseudomonadati</taxon>
        <taxon>Pseudomonadota</taxon>
        <taxon>Alphaproteobacteria</taxon>
        <taxon>Sphingomonadales</taxon>
        <taxon>Sphingomonadaceae</taxon>
        <taxon>Sphingomonas</taxon>
    </lineage>
</organism>
<evidence type="ECO:0008006" key="3">
    <source>
        <dbReference type="Google" id="ProtNLM"/>
    </source>
</evidence>
<dbReference type="EMBL" id="JACONT010000003">
    <property type="protein sequence ID" value="MBC3940605.1"/>
    <property type="molecule type" value="Genomic_DNA"/>
</dbReference>
<evidence type="ECO:0000313" key="2">
    <source>
        <dbReference type="Proteomes" id="UP000597613"/>
    </source>
</evidence>
<sequence>MTYEQLRNPALPWGYWLHADGASGLPLVDEQGRRWESVRQAFFRSRLGMRSEQEAFRDDVLERLLAVLAAIDRRTVHVSESVHDLFAGEEDYWRFYRFWLRSLDLTGGGAFGDGLTQEGHAALVMLASTRPSEVRAIPIGLDAIRTMEPVETSEPERSAWLQRVEDFSSALPYRFVRQDIGRHPAVVLIGAGLGDVIPINRTLWSQTFSDLDSRDRFHVWLAIRLDRWDAWGGMAFRHGAPKLTQHLLALLVGEPYDPDNRARSRPASLA</sequence>
<proteinExistence type="predicted"/>
<dbReference type="RefSeq" id="WP_187502397.1">
    <property type="nucleotide sequence ID" value="NZ_CP162536.1"/>
</dbReference>
<protein>
    <recommendedName>
        <fullName evidence="3">Cytochrome P450</fullName>
    </recommendedName>
</protein>
<comment type="caution">
    <text evidence="1">The sequence shown here is derived from an EMBL/GenBank/DDBJ whole genome shotgun (WGS) entry which is preliminary data.</text>
</comment>